<dbReference type="AlphaFoldDB" id="A0A9K3GZJ3"/>
<proteinExistence type="predicted"/>
<dbReference type="Gramene" id="mRNA:HanXRQr2_Chr16g0739691">
    <property type="protein sequence ID" value="CDS:HanXRQr2_Chr16g0739691.1"/>
    <property type="gene ID" value="HanXRQr2_Chr16g0739691"/>
</dbReference>
<gene>
    <name evidence="1" type="ORF">HanXRQr2_Chr16g0739691</name>
</gene>
<dbReference type="EMBL" id="MNCJ02000331">
    <property type="protein sequence ID" value="KAF5759309.1"/>
    <property type="molecule type" value="Genomic_DNA"/>
</dbReference>
<dbReference type="Proteomes" id="UP000215914">
    <property type="component" value="Unassembled WGS sequence"/>
</dbReference>
<evidence type="ECO:0000313" key="2">
    <source>
        <dbReference type="Proteomes" id="UP000215914"/>
    </source>
</evidence>
<protein>
    <submittedName>
        <fullName evidence="1">Uncharacterized protein</fullName>
    </submittedName>
</protein>
<reference evidence="1" key="1">
    <citation type="journal article" date="2017" name="Nature">
        <title>The sunflower genome provides insights into oil metabolism, flowering and Asterid evolution.</title>
        <authorList>
            <person name="Badouin H."/>
            <person name="Gouzy J."/>
            <person name="Grassa C.J."/>
            <person name="Murat F."/>
            <person name="Staton S.E."/>
            <person name="Cottret L."/>
            <person name="Lelandais-Briere C."/>
            <person name="Owens G.L."/>
            <person name="Carrere S."/>
            <person name="Mayjonade B."/>
            <person name="Legrand L."/>
            <person name="Gill N."/>
            <person name="Kane N.C."/>
            <person name="Bowers J.E."/>
            <person name="Hubner S."/>
            <person name="Bellec A."/>
            <person name="Berard A."/>
            <person name="Berges H."/>
            <person name="Blanchet N."/>
            <person name="Boniface M.C."/>
            <person name="Brunel D."/>
            <person name="Catrice O."/>
            <person name="Chaidir N."/>
            <person name="Claudel C."/>
            <person name="Donnadieu C."/>
            <person name="Faraut T."/>
            <person name="Fievet G."/>
            <person name="Helmstetter N."/>
            <person name="King M."/>
            <person name="Knapp S.J."/>
            <person name="Lai Z."/>
            <person name="Le Paslier M.C."/>
            <person name="Lippi Y."/>
            <person name="Lorenzon L."/>
            <person name="Mandel J.R."/>
            <person name="Marage G."/>
            <person name="Marchand G."/>
            <person name="Marquand E."/>
            <person name="Bret-Mestries E."/>
            <person name="Morien E."/>
            <person name="Nambeesan S."/>
            <person name="Nguyen T."/>
            <person name="Pegot-Espagnet P."/>
            <person name="Pouilly N."/>
            <person name="Raftis F."/>
            <person name="Sallet E."/>
            <person name="Schiex T."/>
            <person name="Thomas J."/>
            <person name="Vandecasteele C."/>
            <person name="Vares D."/>
            <person name="Vear F."/>
            <person name="Vautrin S."/>
            <person name="Crespi M."/>
            <person name="Mangin B."/>
            <person name="Burke J.M."/>
            <person name="Salse J."/>
            <person name="Munos S."/>
            <person name="Vincourt P."/>
            <person name="Rieseberg L.H."/>
            <person name="Langlade N.B."/>
        </authorList>
    </citation>
    <scope>NUCLEOTIDE SEQUENCE</scope>
    <source>
        <tissue evidence="1">Leaves</tissue>
    </source>
</reference>
<keyword evidence="2" id="KW-1185">Reference proteome</keyword>
<sequence>MKGGTVPVMSWLNMVIPVTVVAVHVISGHVHGLVDWFQWLREGGFDQNCLMFRRVVWSLWVVMGCEIT</sequence>
<comment type="caution">
    <text evidence="1">The sequence shown here is derived from an EMBL/GenBank/DDBJ whole genome shotgun (WGS) entry which is preliminary data.</text>
</comment>
<name>A0A9K3GZJ3_HELAN</name>
<evidence type="ECO:0000313" key="1">
    <source>
        <dbReference type="EMBL" id="KAF5759309.1"/>
    </source>
</evidence>
<reference evidence="1" key="2">
    <citation type="submission" date="2020-06" db="EMBL/GenBank/DDBJ databases">
        <title>Helianthus annuus Genome sequencing and assembly Release 2.</title>
        <authorList>
            <person name="Gouzy J."/>
            <person name="Langlade N."/>
            <person name="Munos S."/>
        </authorList>
    </citation>
    <scope>NUCLEOTIDE SEQUENCE</scope>
    <source>
        <tissue evidence="1">Leaves</tissue>
    </source>
</reference>
<accession>A0A9K3GZJ3</accession>
<organism evidence="1 2">
    <name type="scientific">Helianthus annuus</name>
    <name type="common">Common sunflower</name>
    <dbReference type="NCBI Taxonomy" id="4232"/>
    <lineage>
        <taxon>Eukaryota</taxon>
        <taxon>Viridiplantae</taxon>
        <taxon>Streptophyta</taxon>
        <taxon>Embryophyta</taxon>
        <taxon>Tracheophyta</taxon>
        <taxon>Spermatophyta</taxon>
        <taxon>Magnoliopsida</taxon>
        <taxon>eudicotyledons</taxon>
        <taxon>Gunneridae</taxon>
        <taxon>Pentapetalae</taxon>
        <taxon>asterids</taxon>
        <taxon>campanulids</taxon>
        <taxon>Asterales</taxon>
        <taxon>Asteraceae</taxon>
        <taxon>Asteroideae</taxon>
        <taxon>Heliantheae alliance</taxon>
        <taxon>Heliantheae</taxon>
        <taxon>Helianthus</taxon>
    </lineage>
</organism>